<keyword evidence="7" id="KW-1185">Reference proteome</keyword>
<feature type="domain" description="Mon2/Sec7/BIG1-like dimerisation and cyclophilin-binding" evidence="5">
    <location>
        <begin position="21"/>
        <end position="190"/>
    </location>
</feature>
<dbReference type="GO" id="GO:0031901">
    <property type="term" value="C:early endosome membrane"/>
    <property type="evidence" value="ECO:0007669"/>
    <property type="project" value="EnsemblFungi"/>
</dbReference>
<dbReference type="EMBL" id="HE978324">
    <property type="protein sequence ID" value="CCK72599.1"/>
    <property type="molecule type" value="Genomic_DNA"/>
</dbReference>
<evidence type="ECO:0000259" key="3">
    <source>
        <dbReference type="Pfam" id="PF12783"/>
    </source>
</evidence>
<dbReference type="GO" id="GO:0006897">
    <property type="term" value="P:endocytosis"/>
    <property type="evidence" value="ECO:0007669"/>
    <property type="project" value="EnsemblFungi"/>
</dbReference>
<dbReference type="GO" id="GO:0005829">
    <property type="term" value="C:cytosol"/>
    <property type="evidence" value="ECO:0007669"/>
    <property type="project" value="GOC"/>
</dbReference>
<keyword evidence="1" id="KW-0813">Transport</keyword>
<reference evidence="6 7" key="1">
    <citation type="journal article" date="2011" name="Proc. Natl. Acad. Sci. U.S.A.">
        <title>Evolutionary erosion of yeast sex chromosomes by mating-type switching accidents.</title>
        <authorList>
            <person name="Gordon J.L."/>
            <person name="Armisen D."/>
            <person name="Proux-Wera E."/>
            <person name="Oheigeartaigh S.S."/>
            <person name="Byrne K.P."/>
            <person name="Wolfe K.H."/>
        </authorList>
    </citation>
    <scope>NUCLEOTIDE SEQUENCE [LARGE SCALE GENOMIC DNA]</scope>
    <source>
        <strain evidence="7">ATCC MYA-139 / BCRC 22969 / CBS 8797 / CCRC 22969 / KCTC 17520 / NBRC 10181 / NCYC 3082</strain>
    </source>
</reference>
<dbReference type="GeneID" id="34528366"/>
<dbReference type="Pfam" id="PF16206">
    <property type="entry name" value="Mon2_C"/>
    <property type="match status" value="1"/>
</dbReference>
<evidence type="ECO:0000313" key="7">
    <source>
        <dbReference type="Proteomes" id="UP000006310"/>
    </source>
</evidence>
<accession>J7SAA9</accession>
<dbReference type="HOGENOM" id="CLU_001169_1_0_1"/>
<dbReference type="STRING" id="1071383.J7SAA9"/>
<evidence type="ECO:0008006" key="8">
    <source>
        <dbReference type="Google" id="ProtNLM"/>
    </source>
</evidence>
<protein>
    <recommendedName>
        <fullName evidence="8">Protein MON2</fullName>
    </recommendedName>
</protein>
<dbReference type="Pfam" id="PF12783">
    <property type="entry name" value="Sec7-like_HUS"/>
    <property type="match status" value="1"/>
</dbReference>
<dbReference type="KEGG" id="kng:KNAG_0K02360"/>
<dbReference type="GO" id="GO:0005802">
    <property type="term" value="C:trans-Golgi network"/>
    <property type="evidence" value="ECO:0007669"/>
    <property type="project" value="EnsemblFungi"/>
</dbReference>
<dbReference type="Pfam" id="PF16213">
    <property type="entry name" value="DCB"/>
    <property type="match status" value="1"/>
</dbReference>
<dbReference type="eggNOG" id="KOG1848">
    <property type="taxonomic scope" value="Eukaryota"/>
</dbReference>
<organism evidence="6 7">
    <name type="scientific">Huiozyma naganishii (strain ATCC MYA-139 / BCRC 22969 / CBS 8797 / KCTC 17520 / NBRC 10181 / NCYC 3082 / Yp74L-3)</name>
    <name type="common">Yeast</name>
    <name type="synonym">Kazachstania naganishii</name>
    <dbReference type="NCBI Taxonomy" id="1071383"/>
    <lineage>
        <taxon>Eukaryota</taxon>
        <taxon>Fungi</taxon>
        <taxon>Dikarya</taxon>
        <taxon>Ascomycota</taxon>
        <taxon>Saccharomycotina</taxon>
        <taxon>Saccharomycetes</taxon>
        <taxon>Saccharomycetales</taxon>
        <taxon>Saccharomycetaceae</taxon>
        <taxon>Huiozyma</taxon>
    </lineage>
</organism>
<dbReference type="InterPro" id="IPR032817">
    <property type="entry name" value="Mon2_C"/>
</dbReference>
<gene>
    <name evidence="6" type="primary">KNAG0K02360</name>
    <name evidence="6" type="ordered locus">KNAG_0K02360</name>
</gene>
<dbReference type="OMA" id="AWRLCLN"/>
<dbReference type="OrthoDB" id="294853at2759"/>
<dbReference type="GO" id="GO:0005085">
    <property type="term" value="F:guanyl-nucleotide exchange factor activity"/>
    <property type="evidence" value="ECO:0007669"/>
    <property type="project" value="EnsemblFungi"/>
</dbReference>
<feature type="domain" description="Mon2 C-terminal" evidence="4">
    <location>
        <begin position="957"/>
        <end position="1098"/>
    </location>
</feature>
<proteinExistence type="predicted"/>
<dbReference type="InterPro" id="IPR032629">
    <property type="entry name" value="DCB_dom"/>
</dbReference>
<dbReference type="InterPro" id="IPR032691">
    <property type="entry name" value="Mon2/Sec7/BIG1-like_HUS"/>
</dbReference>
<dbReference type="Proteomes" id="UP000006310">
    <property type="component" value="Chromosome 11"/>
</dbReference>
<reference evidence="7" key="2">
    <citation type="submission" date="2012-08" db="EMBL/GenBank/DDBJ databases">
        <title>Genome sequence of Kazachstania naganishii.</title>
        <authorList>
            <person name="Gordon J.L."/>
            <person name="Armisen D."/>
            <person name="Proux-Wera E."/>
            <person name="OhEigeartaigh S.S."/>
            <person name="Byrne K.P."/>
            <person name="Wolfe K.H."/>
        </authorList>
    </citation>
    <scope>NUCLEOTIDE SEQUENCE [LARGE SCALE GENOMIC DNA]</scope>
    <source>
        <strain evidence="7">ATCC MYA-139 / BCRC 22969 / CBS 8797 / CCRC 22969 / KCTC 17520 / NBRC 10181 / NCYC 3082</strain>
    </source>
</reference>
<evidence type="ECO:0000256" key="1">
    <source>
        <dbReference type="ARBA" id="ARBA00022448"/>
    </source>
</evidence>
<name>J7SAA9_HUIN7</name>
<dbReference type="GO" id="GO:0006623">
    <property type="term" value="P:protein targeting to vacuole"/>
    <property type="evidence" value="ECO:0007669"/>
    <property type="project" value="EnsemblFungi"/>
</dbReference>
<feature type="domain" description="Mon2/Sec7/BIG1-like HUS" evidence="3">
    <location>
        <begin position="221"/>
        <end position="391"/>
    </location>
</feature>
<evidence type="ECO:0000259" key="4">
    <source>
        <dbReference type="Pfam" id="PF16206"/>
    </source>
</evidence>
<sequence>MSSASATSAVAASGGSQFGILHKRLDADLHSLLSESKRKSSEVRHACEKSLKILRTVQSSDDLLRHPDFVVPLVLACASRNAKLTTISVQCLQGLASLNCIPRERLSEVLDAFIEATHLAIEIQLKILQIVPIFFKTYAQYLYGGLLAKLVLCCTNLFHLPTKSSIVTSTASAALQQLVDEIFERLSYQWDGKTADDMEQLGETFDVMVSNNDTIKVNTFRNDANQLFDNLISAMDTKRAAATQDATESAPHVPRILEVKEISLDYGLEVLESLLKNNRRAFLHYPDLQFLLRIKAIPLLLRCISTPKSFSLTVRAYRCIQLLLNKEYLEPMSLEIEVILSLLIHGISVGSNVPQWQRILSLEVFNEVSQDFNMIKSIYIMYDNSEEKKQVVTALLEECINVLQSPEVLPALARSKVIEKLEMPLISNETAVARTKFMFLLDKNHPPPVNVSYLIWLILSLSNSWSESLSNIAMDASSDMNENNNEEIDLRNSEVMGFYNGVFANLFHINETFLYSTALDTQIFHTLVRSFQKLGHGAGLLHLNDKLDQCLRVFSIAIVNNTTKSESTQIEENKRLSTSDKSGVLSSIGGSLIGLNEVNATNATTKKPSEKKSMHPRVLNSKHLSLFRAMVSLSVSLGAVFSPVNWNHIFITWQWVSYYIYGPSTDFMESYYSQDIPAQPNLSRNEINTVETGILKLLETTPLYSQPAFGTLITSLIESSNATLFDDFSYHPIDSNLEDAETEQQVEREIKLNYCIYNKSFYITQLSELSTFNYSRFWNGNGKDPWWHIMDYFVNLLGTRRISSTTLRLYIARIFNSIIKTISDEVGSIDDIDDRTKKFNMMENLIIGAMLKAIEEMSNLKIEKSDIYEGVVNTESEILLEILSTLKSILNEFGDLLTQSWLTVFKIINSPFELLNGSVDSLNVKETEDSSLLNAIVQKRTEMVQVSYEVFKLVSDDFLQTLPLEVIRYVIETLVHYVNQDKNLNISFSSISQFWLVGDYLRVRFEPEFKTETGKKLIEKVNQGQLMEIITSTDSDPYDFYNGLWTFLLKSLIECSNDKRIEVKKGALQTFFRIIDSHSNCLPSWDLIHSIVLKPLLTKNSQDENVAEYAEFFNVCISGLTNLYPTRFTTFQADPVCTEAWLTFLGFIERLLVSKSTGVKYVAINNYRELLKSMYLLDDVSTEILQKCEQLWNGYVIVYNDSIEQNNFIVKNEYDCVLELLNSFAELYQLMEKYHRVDFPFVENSLGLFTSAAKYPLLPQHTKDNNRPSSLQAAVLSGLTLFPSNKSNDIELLIIFQLSNMTTLMFDTREKILKKLASKLSNATLTRIPSFEAVSYLASKSLFERLDKIDDITLPISKEKHLLKVLKKIFLTLLEKPLIDLSKDNDTPMWVLCSRAFRILSTELFKPDVHPSLSSSIQEEFHNIFIEITSFPIKRINWATDSASEKNDLIEYNQFKEILLKEDVISYMNEEHLQHFISSVWSASFVYELDELEKAFIENKNLSEVTRRVCTVDLKEIFGSTVEPKLLSKTYCSQTCLNDLSKFITFEGQQFETLRKVSTQYVVSRIALCIRKYVSDENLVDRAPIPKVRKLELLTLLKGLLDIVLNLSREKIKDYAVEIDSLLLLHPLVLKMIPSSHKVVGLQKLVTEISLNFVTVMSTSQI</sequence>
<keyword evidence="2" id="KW-0653">Protein transport</keyword>
<dbReference type="GO" id="GO:0042147">
    <property type="term" value="P:retrograde transport, endosome to Golgi"/>
    <property type="evidence" value="ECO:0007669"/>
    <property type="project" value="EnsemblFungi"/>
</dbReference>
<evidence type="ECO:0000313" key="6">
    <source>
        <dbReference type="EMBL" id="CCK72599.1"/>
    </source>
</evidence>
<evidence type="ECO:0000256" key="2">
    <source>
        <dbReference type="ARBA" id="ARBA00022927"/>
    </source>
</evidence>
<evidence type="ECO:0000259" key="5">
    <source>
        <dbReference type="Pfam" id="PF16213"/>
    </source>
</evidence>
<dbReference type="GO" id="GO:0006895">
    <property type="term" value="P:Golgi to endosome transport"/>
    <property type="evidence" value="ECO:0007669"/>
    <property type="project" value="EnsemblFungi"/>
</dbReference>
<dbReference type="RefSeq" id="XP_022466844.1">
    <property type="nucleotide sequence ID" value="XM_022610559.1"/>
</dbReference>